<dbReference type="EMBL" id="JAFBCV010000002">
    <property type="protein sequence ID" value="MBM7837766.1"/>
    <property type="molecule type" value="Genomic_DNA"/>
</dbReference>
<proteinExistence type="predicted"/>
<keyword evidence="2" id="KW-1185">Reference proteome</keyword>
<evidence type="ECO:0000313" key="2">
    <source>
        <dbReference type="Proteomes" id="UP001179280"/>
    </source>
</evidence>
<reference evidence="1" key="1">
    <citation type="submission" date="2021-01" db="EMBL/GenBank/DDBJ databases">
        <title>Genomic Encyclopedia of Type Strains, Phase IV (KMG-IV): sequencing the most valuable type-strain genomes for metagenomic binning, comparative biology and taxonomic classification.</title>
        <authorList>
            <person name="Goeker M."/>
        </authorList>
    </citation>
    <scope>NUCLEOTIDE SEQUENCE</scope>
    <source>
        <strain evidence="1">DSM 21943</strain>
    </source>
</reference>
<dbReference type="RefSeq" id="WP_275582681.1">
    <property type="nucleotide sequence ID" value="NZ_JAFBCV010000002.1"/>
</dbReference>
<sequence length="44" mass="5414">MKKELKLKQEFEMKLKRPVTDDEKRLIEWICQQEPIEKRDKAAL</sequence>
<gene>
    <name evidence="1" type="ORF">JOC54_000997</name>
</gene>
<organism evidence="1 2">
    <name type="scientific">Shouchella xiaoxiensis</name>
    <dbReference type="NCBI Taxonomy" id="766895"/>
    <lineage>
        <taxon>Bacteria</taxon>
        <taxon>Bacillati</taxon>
        <taxon>Bacillota</taxon>
        <taxon>Bacilli</taxon>
        <taxon>Bacillales</taxon>
        <taxon>Bacillaceae</taxon>
        <taxon>Shouchella</taxon>
    </lineage>
</organism>
<dbReference type="Proteomes" id="UP001179280">
    <property type="component" value="Unassembled WGS sequence"/>
</dbReference>
<accession>A0ABS2SRE5</accession>
<protein>
    <submittedName>
        <fullName evidence="1">Uncharacterized protein</fullName>
    </submittedName>
</protein>
<evidence type="ECO:0000313" key="1">
    <source>
        <dbReference type="EMBL" id="MBM7837766.1"/>
    </source>
</evidence>
<comment type="caution">
    <text evidence="1">The sequence shown here is derived from an EMBL/GenBank/DDBJ whole genome shotgun (WGS) entry which is preliminary data.</text>
</comment>
<name>A0ABS2SRE5_9BACI</name>